<dbReference type="STRING" id="679936.Sulac_1673"/>
<gene>
    <name evidence="3" type="ordered locus">Sulac_1673</name>
</gene>
<evidence type="ECO:0000256" key="2">
    <source>
        <dbReference type="ARBA" id="ARBA00023002"/>
    </source>
</evidence>
<keyword evidence="4" id="KW-1185">Reference proteome</keyword>
<dbReference type="KEGG" id="sap:Sulac_1673"/>
<evidence type="ECO:0000313" key="3">
    <source>
        <dbReference type="EMBL" id="AEW05169.1"/>
    </source>
</evidence>
<name>G8TYZ0_SULAD</name>
<dbReference type="AlphaFoldDB" id="G8TYZ0"/>
<reference evidence="3 4" key="2">
    <citation type="journal article" date="2012" name="Stand. Genomic Sci.">
        <title>Complete genome sequence of the moderately thermophilic mineral-sulfide-oxidizing firmicute Sulfobacillus acidophilus type strain (NAL(T)).</title>
        <authorList>
            <person name="Anderson I."/>
            <person name="Chertkov O."/>
            <person name="Chen A."/>
            <person name="Saunders E."/>
            <person name="Lapidus A."/>
            <person name="Nolan M."/>
            <person name="Lucas S."/>
            <person name="Hammon N."/>
            <person name="Deshpande S."/>
            <person name="Cheng J.F."/>
            <person name="Han C."/>
            <person name="Tapia R."/>
            <person name="Goodwin L.A."/>
            <person name="Pitluck S."/>
            <person name="Liolios K."/>
            <person name="Pagani I."/>
            <person name="Ivanova N."/>
            <person name="Mikhailova N."/>
            <person name="Pati A."/>
            <person name="Palaniappan K."/>
            <person name="Land M."/>
            <person name="Pan C."/>
            <person name="Rohde M."/>
            <person name="Pukall R."/>
            <person name="Goker M."/>
            <person name="Detter J.C."/>
            <person name="Woyke T."/>
            <person name="Bristow J."/>
            <person name="Eisen J.A."/>
            <person name="Markowitz V."/>
            <person name="Hugenholtz P."/>
            <person name="Kyrpides N.C."/>
            <person name="Klenk H.P."/>
            <person name="Mavromatis K."/>
        </authorList>
    </citation>
    <scope>NUCLEOTIDE SEQUENCE [LARGE SCALE GENOMIC DNA]</scope>
    <source>
        <strain evidence="4">ATCC 700253 / DSM 10332 / NAL</strain>
    </source>
</reference>
<protein>
    <submittedName>
        <fullName evidence="3">3-oxoacyl-(Acyl-carrier-protein) reductase</fullName>
        <ecNumber evidence="3">1.1.1.100</ecNumber>
    </submittedName>
</protein>
<dbReference type="Pfam" id="PF13561">
    <property type="entry name" value="adh_short_C2"/>
    <property type="match status" value="1"/>
</dbReference>
<dbReference type="HOGENOM" id="CLU_010194_1_3_9"/>
<comment type="similarity">
    <text evidence="1">Belongs to the short-chain dehydrogenases/reductases (SDR) family.</text>
</comment>
<dbReference type="SUPFAM" id="SSF51735">
    <property type="entry name" value="NAD(P)-binding Rossmann-fold domains"/>
    <property type="match status" value="1"/>
</dbReference>
<dbReference type="EMBL" id="CP003179">
    <property type="protein sequence ID" value="AEW05169.1"/>
    <property type="molecule type" value="Genomic_DNA"/>
</dbReference>
<keyword evidence="2 3" id="KW-0560">Oxidoreductase</keyword>
<dbReference type="Gene3D" id="3.40.50.720">
    <property type="entry name" value="NAD(P)-binding Rossmann-like Domain"/>
    <property type="match status" value="1"/>
</dbReference>
<dbReference type="EC" id="1.1.1.100" evidence="3"/>
<accession>G8TYZ0</accession>
<dbReference type="InterPro" id="IPR002347">
    <property type="entry name" value="SDR_fam"/>
</dbReference>
<reference evidence="4" key="1">
    <citation type="submission" date="2011-12" db="EMBL/GenBank/DDBJ databases">
        <title>The complete genome of chromosome of Sulfobacillus acidophilus DSM 10332.</title>
        <authorList>
            <person name="Lucas S."/>
            <person name="Han J."/>
            <person name="Lapidus A."/>
            <person name="Bruce D."/>
            <person name="Goodwin L."/>
            <person name="Pitluck S."/>
            <person name="Peters L."/>
            <person name="Kyrpides N."/>
            <person name="Mavromatis K."/>
            <person name="Ivanova N."/>
            <person name="Mikhailova N."/>
            <person name="Chertkov O."/>
            <person name="Saunders E."/>
            <person name="Detter J.C."/>
            <person name="Tapia R."/>
            <person name="Han C."/>
            <person name="Land M."/>
            <person name="Hauser L."/>
            <person name="Markowitz V."/>
            <person name="Cheng J.-F."/>
            <person name="Hugenholtz P."/>
            <person name="Woyke T."/>
            <person name="Wu D."/>
            <person name="Pukall R."/>
            <person name="Gehrich-Schroeter G."/>
            <person name="Schneider S."/>
            <person name="Klenk H.-P."/>
            <person name="Eisen J.A."/>
        </authorList>
    </citation>
    <scope>NUCLEOTIDE SEQUENCE [LARGE SCALE GENOMIC DNA]</scope>
    <source>
        <strain evidence="4">ATCC 700253 / DSM 10332 / NAL</strain>
    </source>
</reference>
<dbReference type="PANTHER" id="PTHR43639:SF1">
    <property type="entry name" value="SHORT-CHAIN DEHYDROGENASE_REDUCTASE FAMILY PROTEIN"/>
    <property type="match status" value="1"/>
</dbReference>
<evidence type="ECO:0000256" key="1">
    <source>
        <dbReference type="ARBA" id="ARBA00006484"/>
    </source>
</evidence>
<dbReference type="GO" id="GO:0004316">
    <property type="term" value="F:3-oxoacyl-[acyl-carrier-protein] reductase (NADPH) activity"/>
    <property type="evidence" value="ECO:0007669"/>
    <property type="project" value="UniProtKB-EC"/>
</dbReference>
<dbReference type="PANTHER" id="PTHR43639">
    <property type="entry name" value="OXIDOREDUCTASE, SHORT-CHAIN DEHYDROGENASE/REDUCTASE FAMILY (AFU_ORTHOLOGUE AFUA_5G02870)"/>
    <property type="match status" value="1"/>
</dbReference>
<dbReference type="Proteomes" id="UP000005439">
    <property type="component" value="Chromosome"/>
</dbReference>
<dbReference type="CDD" id="cd05359">
    <property type="entry name" value="ChcA_like_SDR_c"/>
    <property type="match status" value="1"/>
</dbReference>
<evidence type="ECO:0000313" key="4">
    <source>
        <dbReference type="Proteomes" id="UP000005439"/>
    </source>
</evidence>
<dbReference type="FunFam" id="3.40.50.720:FF:000084">
    <property type="entry name" value="Short-chain dehydrogenase reductase"/>
    <property type="match status" value="1"/>
</dbReference>
<dbReference type="InterPro" id="IPR036291">
    <property type="entry name" value="NAD(P)-bd_dom_sf"/>
</dbReference>
<dbReference type="PATRIC" id="fig|679936.5.peg.1742"/>
<dbReference type="GO" id="GO:0008206">
    <property type="term" value="P:bile acid metabolic process"/>
    <property type="evidence" value="ECO:0007669"/>
    <property type="project" value="UniProtKB-ARBA"/>
</dbReference>
<proteinExistence type="inferred from homology"/>
<dbReference type="PRINTS" id="PR00081">
    <property type="entry name" value="GDHRDH"/>
</dbReference>
<organism evidence="3 4">
    <name type="scientific">Sulfobacillus acidophilus (strain ATCC 700253 / DSM 10332 / NAL)</name>
    <dbReference type="NCBI Taxonomy" id="679936"/>
    <lineage>
        <taxon>Bacteria</taxon>
        <taxon>Bacillati</taxon>
        <taxon>Bacillota</taxon>
        <taxon>Clostridia</taxon>
        <taxon>Eubacteriales</taxon>
        <taxon>Clostridiales Family XVII. Incertae Sedis</taxon>
        <taxon>Sulfobacillus</taxon>
    </lineage>
</organism>
<sequence length="261" mass="28628">MLLANKTALVTGSSRGIGRASALAFAREGANVVIHYRRQKDEAEQVVAEITRLGQKALLVEAELEDADQVRAMFRDIKEVFGGLDIFMANAAASAFKPMMELKPHHLERTYRLLVQHFVLSVQEAVPLMEGRDGRIITVSGHGAHFTLPRYGNIGSAKAALESLTRYWAYELGPRGITVNAISPGVVETESEKFYMGEQREAFHQSLERATPLKRVGTPEDIADVAVFLASPWARFVTGQVISVDGGLTLTSGPFQEIFGQ</sequence>